<comment type="caution">
    <text evidence="2">The sequence shown here is derived from an EMBL/GenBank/DDBJ whole genome shotgun (WGS) entry which is preliminary data.</text>
</comment>
<reference evidence="2 3" key="1">
    <citation type="journal article" date="2019" name="Nat. Plants">
        <title>Genome sequencing of Musa balbisiana reveals subgenome evolution and function divergence in polyploid bananas.</title>
        <authorList>
            <person name="Yao X."/>
        </authorList>
    </citation>
    <scope>NUCLEOTIDE SEQUENCE [LARGE SCALE GENOMIC DNA]</scope>
    <source>
        <strain evidence="3">cv. DH-PKW</strain>
        <tissue evidence="2">Leaves</tissue>
    </source>
</reference>
<protein>
    <submittedName>
        <fullName evidence="2">Uncharacterized protein</fullName>
    </submittedName>
</protein>
<dbReference type="Proteomes" id="UP000317650">
    <property type="component" value="Chromosome 4"/>
</dbReference>
<keyword evidence="1" id="KW-0175">Coiled coil</keyword>
<dbReference type="AlphaFoldDB" id="A0A4S8KBL7"/>
<evidence type="ECO:0000313" key="3">
    <source>
        <dbReference type="Proteomes" id="UP000317650"/>
    </source>
</evidence>
<proteinExistence type="predicted"/>
<evidence type="ECO:0000313" key="2">
    <source>
        <dbReference type="EMBL" id="THU72493.1"/>
    </source>
</evidence>
<sequence length="149" mass="16815">MRDLCCVRPCSKGEQFHALSIADLPEGEPGAPYASRWVTLKTDKFSQGALYLVLAKQLYCSPSIVLMDRVTKSLVWILTLILAQEEVNRLRAKLKESRMLDDDLLTLSRDVESARSTEEALKEECLGLPKKIEEVIVEYKRSPGFELGL</sequence>
<dbReference type="EMBL" id="PYDT01000001">
    <property type="protein sequence ID" value="THU72493.1"/>
    <property type="molecule type" value="Genomic_DNA"/>
</dbReference>
<feature type="coiled-coil region" evidence="1">
    <location>
        <begin position="80"/>
        <end position="124"/>
    </location>
</feature>
<evidence type="ECO:0000256" key="1">
    <source>
        <dbReference type="SAM" id="Coils"/>
    </source>
</evidence>
<gene>
    <name evidence="2" type="ORF">C4D60_Mb04t12720</name>
</gene>
<keyword evidence="3" id="KW-1185">Reference proteome</keyword>
<organism evidence="2 3">
    <name type="scientific">Musa balbisiana</name>
    <name type="common">Banana</name>
    <dbReference type="NCBI Taxonomy" id="52838"/>
    <lineage>
        <taxon>Eukaryota</taxon>
        <taxon>Viridiplantae</taxon>
        <taxon>Streptophyta</taxon>
        <taxon>Embryophyta</taxon>
        <taxon>Tracheophyta</taxon>
        <taxon>Spermatophyta</taxon>
        <taxon>Magnoliopsida</taxon>
        <taxon>Liliopsida</taxon>
        <taxon>Zingiberales</taxon>
        <taxon>Musaceae</taxon>
        <taxon>Musa</taxon>
    </lineage>
</organism>
<name>A0A4S8KBL7_MUSBA</name>
<accession>A0A4S8KBL7</accession>